<evidence type="ECO:0000313" key="6">
    <source>
        <dbReference type="EMBL" id="PWG15938.1"/>
    </source>
</evidence>
<dbReference type="Pfam" id="PF03466">
    <property type="entry name" value="LysR_substrate"/>
    <property type="match status" value="1"/>
</dbReference>
<proteinExistence type="inferred from homology"/>
<dbReference type="PANTHER" id="PTHR30579">
    <property type="entry name" value="TRANSCRIPTIONAL REGULATOR"/>
    <property type="match status" value="1"/>
</dbReference>
<dbReference type="InterPro" id="IPR036390">
    <property type="entry name" value="WH_DNA-bd_sf"/>
</dbReference>
<dbReference type="GO" id="GO:0003677">
    <property type="term" value="F:DNA binding"/>
    <property type="evidence" value="ECO:0007669"/>
    <property type="project" value="UniProtKB-KW"/>
</dbReference>
<dbReference type="AlphaFoldDB" id="A0A2V1P2F1"/>
<protein>
    <recommendedName>
        <fullName evidence="5">HTH lysR-type domain-containing protein</fullName>
    </recommendedName>
</protein>
<reference evidence="7" key="1">
    <citation type="submission" date="2018-05" db="EMBL/GenBank/DDBJ databases">
        <authorList>
            <person name="Du Z."/>
            <person name="Wang X."/>
        </authorList>
    </citation>
    <scope>NUCLEOTIDE SEQUENCE [LARGE SCALE GENOMIC DNA]</scope>
    <source>
        <strain evidence="7">WDS4C29</strain>
    </source>
</reference>
<evidence type="ECO:0000256" key="4">
    <source>
        <dbReference type="ARBA" id="ARBA00023163"/>
    </source>
</evidence>
<keyword evidence="2" id="KW-0805">Transcription regulation</keyword>
<evidence type="ECO:0000259" key="5">
    <source>
        <dbReference type="PROSITE" id="PS50931"/>
    </source>
</evidence>
<sequence length="278" mass="30814">MHNWDDLRFCLALDRHKTMTKAAESLSANVATVSRRIEKLTEETGQTLFIKHANMWEPTAAGRRLVSLAEIIEDNLDVFAAQQGVTPPPGTVVRVAMSLTVLQSVLGGTSALFMERHPDLVLDLTFRERSIAYAEADIAVTYVRPTQGLLTCRKLGEIRVRPYVASGLEGPPAGWVCIDYNDADAQVSAYARSQHSGPVRLRMEGLNLAHRVVAESDLVAIFPECYGDSRNDLRRLIPDGPAESLEVWISFHRSRKLDPIVRLADKLLTDCFSMELGG</sequence>
<evidence type="ECO:0000256" key="2">
    <source>
        <dbReference type="ARBA" id="ARBA00023015"/>
    </source>
</evidence>
<evidence type="ECO:0000256" key="3">
    <source>
        <dbReference type="ARBA" id="ARBA00023125"/>
    </source>
</evidence>
<name>A0A2V1P2F1_9RHOB</name>
<dbReference type="Pfam" id="PF00126">
    <property type="entry name" value="HTH_1"/>
    <property type="match status" value="1"/>
</dbReference>
<dbReference type="PROSITE" id="PS50931">
    <property type="entry name" value="HTH_LYSR"/>
    <property type="match status" value="1"/>
</dbReference>
<keyword evidence="7" id="KW-1185">Reference proteome</keyword>
<keyword evidence="3" id="KW-0238">DNA-binding</keyword>
<evidence type="ECO:0000256" key="1">
    <source>
        <dbReference type="ARBA" id="ARBA00009437"/>
    </source>
</evidence>
<comment type="similarity">
    <text evidence="1">Belongs to the LysR transcriptional regulatory family.</text>
</comment>
<dbReference type="Proteomes" id="UP000245293">
    <property type="component" value="Unassembled WGS sequence"/>
</dbReference>
<gene>
    <name evidence="6" type="ORF">DFK10_14235</name>
</gene>
<feature type="domain" description="HTH lysR-type" evidence="5">
    <location>
        <begin position="1"/>
        <end position="59"/>
    </location>
</feature>
<dbReference type="InterPro" id="IPR050176">
    <property type="entry name" value="LTTR"/>
</dbReference>
<dbReference type="GO" id="GO:0003700">
    <property type="term" value="F:DNA-binding transcription factor activity"/>
    <property type="evidence" value="ECO:0007669"/>
    <property type="project" value="InterPro"/>
</dbReference>
<dbReference type="EMBL" id="QETF01000020">
    <property type="protein sequence ID" value="PWG15938.1"/>
    <property type="molecule type" value="Genomic_DNA"/>
</dbReference>
<dbReference type="Gene3D" id="1.10.10.10">
    <property type="entry name" value="Winged helix-like DNA-binding domain superfamily/Winged helix DNA-binding domain"/>
    <property type="match status" value="1"/>
</dbReference>
<dbReference type="SUPFAM" id="SSF53850">
    <property type="entry name" value="Periplasmic binding protein-like II"/>
    <property type="match status" value="1"/>
</dbReference>
<dbReference type="InterPro" id="IPR036388">
    <property type="entry name" value="WH-like_DNA-bd_sf"/>
</dbReference>
<dbReference type="OrthoDB" id="9796526at2"/>
<dbReference type="InterPro" id="IPR000847">
    <property type="entry name" value="LysR_HTH_N"/>
</dbReference>
<dbReference type="RefSeq" id="WP_109389701.1">
    <property type="nucleotide sequence ID" value="NZ_QETF01000020.1"/>
</dbReference>
<dbReference type="InterPro" id="IPR005119">
    <property type="entry name" value="LysR_subst-bd"/>
</dbReference>
<comment type="caution">
    <text evidence="6">The sequence shown here is derived from an EMBL/GenBank/DDBJ whole genome shotgun (WGS) entry which is preliminary data.</text>
</comment>
<keyword evidence="4" id="KW-0804">Transcription</keyword>
<organism evidence="6 7">
    <name type="scientific">Salibaculum griseiflavum</name>
    <dbReference type="NCBI Taxonomy" id="1914409"/>
    <lineage>
        <taxon>Bacteria</taxon>
        <taxon>Pseudomonadati</taxon>
        <taxon>Pseudomonadota</taxon>
        <taxon>Alphaproteobacteria</taxon>
        <taxon>Rhodobacterales</taxon>
        <taxon>Roseobacteraceae</taxon>
        <taxon>Salibaculum</taxon>
    </lineage>
</organism>
<dbReference type="SUPFAM" id="SSF46785">
    <property type="entry name" value="Winged helix' DNA-binding domain"/>
    <property type="match status" value="1"/>
</dbReference>
<evidence type="ECO:0000313" key="7">
    <source>
        <dbReference type="Proteomes" id="UP000245293"/>
    </source>
</evidence>
<accession>A0A2V1P2F1</accession>
<dbReference type="PANTHER" id="PTHR30579:SF3">
    <property type="entry name" value="TRANSCRIPTIONAL REGULATORY PROTEIN"/>
    <property type="match status" value="1"/>
</dbReference>
<dbReference type="Gene3D" id="3.40.190.290">
    <property type="match status" value="1"/>
</dbReference>